<dbReference type="EMBL" id="CAJPWZ010002379">
    <property type="protein sequence ID" value="CAG2237182.1"/>
    <property type="molecule type" value="Genomic_DNA"/>
</dbReference>
<feature type="coiled-coil region" evidence="1">
    <location>
        <begin position="15"/>
        <end position="42"/>
    </location>
</feature>
<dbReference type="OrthoDB" id="5987290at2759"/>
<proteinExistence type="predicted"/>
<evidence type="ECO:0000313" key="2">
    <source>
        <dbReference type="EMBL" id="CAG2237182.1"/>
    </source>
</evidence>
<dbReference type="Gene3D" id="1.20.5.340">
    <property type="match status" value="1"/>
</dbReference>
<dbReference type="PANTHER" id="PTHR33395:SF22">
    <property type="entry name" value="REVERSE TRANSCRIPTASE DOMAIN-CONTAINING PROTEIN"/>
    <property type="match status" value="1"/>
</dbReference>
<accession>A0A8S3U171</accession>
<organism evidence="2 3">
    <name type="scientific">Mytilus edulis</name>
    <name type="common">Blue mussel</name>
    <dbReference type="NCBI Taxonomy" id="6550"/>
    <lineage>
        <taxon>Eukaryota</taxon>
        <taxon>Metazoa</taxon>
        <taxon>Spiralia</taxon>
        <taxon>Lophotrochozoa</taxon>
        <taxon>Mollusca</taxon>
        <taxon>Bivalvia</taxon>
        <taxon>Autobranchia</taxon>
        <taxon>Pteriomorphia</taxon>
        <taxon>Mytilida</taxon>
        <taxon>Mytiloidea</taxon>
        <taxon>Mytilidae</taxon>
        <taxon>Mytilinae</taxon>
        <taxon>Mytilus</taxon>
    </lineage>
</organism>
<reference evidence="2" key="1">
    <citation type="submission" date="2021-03" db="EMBL/GenBank/DDBJ databases">
        <authorList>
            <person name="Bekaert M."/>
        </authorList>
    </citation>
    <scope>NUCLEOTIDE SEQUENCE</scope>
</reference>
<dbReference type="Gene3D" id="1.10.287.540">
    <property type="entry name" value="Helix hairpin bin"/>
    <property type="match status" value="1"/>
</dbReference>
<protein>
    <recommendedName>
        <fullName evidence="4">Reverse transcriptase domain-containing protein</fullName>
    </recommendedName>
</protein>
<evidence type="ECO:0008006" key="4">
    <source>
        <dbReference type="Google" id="ProtNLM"/>
    </source>
</evidence>
<name>A0A8S3U171_MYTED</name>
<evidence type="ECO:0000313" key="3">
    <source>
        <dbReference type="Proteomes" id="UP000683360"/>
    </source>
</evidence>
<dbReference type="PANTHER" id="PTHR33395">
    <property type="entry name" value="TRANSCRIPTASE, PUTATIVE-RELATED-RELATED"/>
    <property type="match status" value="1"/>
</dbReference>
<dbReference type="Gene3D" id="1.20.1260.80">
    <property type="match status" value="1"/>
</dbReference>
<comment type="caution">
    <text evidence="2">The sequence shown here is derived from an EMBL/GenBank/DDBJ whole genome shotgun (WGS) entry which is preliminary data.</text>
</comment>
<dbReference type="Proteomes" id="UP000683360">
    <property type="component" value="Unassembled WGS sequence"/>
</dbReference>
<sequence>MNTAMQQFLIVELQVASYESRVASYESRVASYESRVASYKSRVASYKVELRVKKVELRVTEVELRVTKVVLRVTNVELRVTKVELRVTKVELRVTKVKLRVKKVELRVTKVEMRVTKVELRVTKVELRVTKVELRATKVELRVTKVELRVTKVELRVKKVELRVTKVELRVLKVELRVTKVELRVTKVELRVTKIIFDKACIAVNGEILIHPVEKATAINDYFCSISRFDTEPQLPNVPPLAPYELSDIVITEQDVIEHSQILNINKPAGPDKLPPKFLKAIFQSLVTPLTFIINKSLQTGIVPSDWKLANVSAIYKCIGDQDSVSNYRPISVTYCFRKNIFKSLHNYMHDHAILTDQQSGFRIKDSTINQLLLLYDEIVKNLDKGKDVRFIL</sequence>
<gene>
    <name evidence="2" type="ORF">MEDL_49661</name>
</gene>
<keyword evidence="3" id="KW-1185">Reference proteome</keyword>
<evidence type="ECO:0000256" key="1">
    <source>
        <dbReference type="SAM" id="Coils"/>
    </source>
</evidence>
<keyword evidence="1" id="KW-0175">Coiled coil</keyword>
<dbReference type="SUPFAM" id="SSF57997">
    <property type="entry name" value="Tropomyosin"/>
    <property type="match status" value="1"/>
</dbReference>
<dbReference type="AlphaFoldDB" id="A0A8S3U171"/>